<dbReference type="STRING" id="1126212.K2R7Q3"/>
<reference evidence="2 3" key="1">
    <citation type="journal article" date="2012" name="BMC Genomics">
        <title>Tools to kill: Genome of one of the most destructive plant pathogenic fungi Macrophomina phaseolina.</title>
        <authorList>
            <person name="Islam M.S."/>
            <person name="Haque M.S."/>
            <person name="Islam M.M."/>
            <person name="Emdad E.M."/>
            <person name="Halim A."/>
            <person name="Hossen Q.M.M."/>
            <person name="Hossain M.Z."/>
            <person name="Ahmed B."/>
            <person name="Rahim S."/>
            <person name="Rahman M.S."/>
            <person name="Alam M.M."/>
            <person name="Hou S."/>
            <person name="Wan X."/>
            <person name="Saito J.A."/>
            <person name="Alam M."/>
        </authorList>
    </citation>
    <scope>NUCLEOTIDE SEQUENCE [LARGE SCALE GENOMIC DNA]</scope>
    <source>
        <strain evidence="2 3">MS6</strain>
    </source>
</reference>
<dbReference type="Gene3D" id="3.60.10.10">
    <property type="entry name" value="Endonuclease/exonuclease/phosphatase"/>
    <property type="match status" value="1"/>
</dbReference>
<dbReference type="OrthoDB" id="3261222at2759"/>
<dbReference type="InterPro" id="IPR036691">
    <property type="entry name" value="Endo/exonu/phosph_ase_sf"/>
</dbReference>
<organism evidence="2 3">
    <name type="scientific">Macrophomina phaseolina (strain MS6)</name>
    <name type="common">Charcoal rot fungus</name>
    <dbReference type="NCBI Taxonomy" id="1126212"/>
    <lineage>
        <taxon>Eukaryota</taxon>
        <taxon>Fungi</taxon>
        <taxon>Dikarya</taxon>
        <taxon>Ascomycota</taxon>
        <taxon>Pezizomycotina</taxon>
        <taxon>Dothideomycetes</taxon>
        <taxon>Dothideomycetes incertae sedis</taxon>
        <taxon>Botryosphaeriales</taxon>
        <taxon>Botryosphaeriaceae</taxon>
        <taxon>Macrophomina</taxon>
    </lineage>
</organism>
<name>K2R7Q3_MACPH</name>
<keyword evidence="2" id="KW-0255">Endonuclease</keyword>
<evidence type="ECO:0000259" key="1">
    <source>
        <dbReference type="Pfam" id="PF14529"/>
    </source>
</evidence>
<dbReference type="Proteomes" id="UP000007129">
    <property type="component" value="Unassembled WGS sequence"/>
</dbReference>
<dbReference type="InterPro" id="IPR005135">
    <property type="entry name" value="Endo/exonuclease/phosphatase"/>
</dbReference>
<evidence type="ECO:0000313" key="2">
    <source>
        <dbReference type="EMBL" id="EKG08942.1"/>
    </source>
</evidence>
<dbReference type="GO" id="GO:0004527">
    <property type="term" value="F:exonuclease activity"/>
    <property type="evidence" value="ECO:0007669"/>
    <property type="project" value="UniProtKB-KW"/>
</dbReference>
<dbReference type="EMBL" id="AHHD01000926">
    <property type="protein sequence ID" value="EKG08942.1"/>
    <property type="molecule type" value="Genomic_DNA"/>
</dbReference>
<gene>
    <name evidence="2" type="ORF">MPH_14106</name>
</gene>
<keyword evidence="2" id="KW-0540">Nuclease</keyword>
<dbReference type="HOGENOM" id="CLU_1332149_0_0_1"/>
<dbReference type="VEuPathDB" id="FungiDB:MPH_14106"/>
<keyword evidence="2" id="KW-0378">Hydrolase</keyword>
<dbReference type="AlphaFoldDB" id="K2R7Q3"/>
<evidence type="ECO:0000313" key="3">
    <source>
        <dbReference type="Proteomes" id="UP000007129"/>
    </source>
</evidence>
<accession>K2R7Q3</accession>
<proteinExistence type="predicted"/>
<dbReference type="SUPFAM" id="SSF56219">
    <property type="entry name" value="DNase I-like"/>
    <property type="match status" value="1"/>
</dbReference>
<dbReference type="GO" id="GO:0004519">
    <property type="term" value="F:endonuclease activity"/>
    <property type="evidence" value="ECO:0007669"/>
    <property type="project" value="UniProtKB-KW"/>
</dbReference>
<keyword evidence="2" id="KW-0269">Exonuclease</keyword>
<dbReference type="InParanoid" id="K2R7Q3"/>
<comment type="caution">
    <text evidence="2">The sequence shown here is derived from an EMBL/GenBank/DDBJ whole genome shotgun (WGS) entry which is preliminary data.</text>
</comment>
<sequence>MLWIRKDTQARQIAVPSADITAAVITLRDRIVFVAAVYVAKKENVDDPELTSALEHLRTAITQVGSQTNGVLELLICGDFNRHDQLWGGDLVYGSPRSGEGAPIIDFMEDFHLQNLLPRGTVTYESAGHSSTIDLILASPQLTEEMNNYSPTSTAYGRDYLAIETYFETDVPYQELEAQYTFRSANWEAVRSEMRKTLVKKPSLDA</sequence>
<dbReference type="Pfam" id="PF14529">
    <property type="entry name" value="Exo_endo_phos_2"/>
    <property type="match status" value="1"/>
</dbReference>
<feature type="domain" description="Endonuclease/exonuclease/phosphatase" evidence="1">
    <location>
        <begin position="33"/>
        <end position="155"/>
    </location>
</feature>
<protein>
    <submittedName>
        <fullName evidence="2">Endonuclease/exonuclease/phosphatase</fullName>
    </submittedName>
</protein>